<evidence type="ECO:0000256" key="11">
    <source>
        <dbReference type="ARBA" id="ARBA00034808"/>
    </source>
</evidence>
<keyword evidence="8" id="KW-0413">Isomerase</keyword>
<evidence type="ECO:0000256" key="2">
    <source>
        <dbReference type="ARBA" id="ARBA00005446"/>
    </source>
</evidence>
<dbReference type="SUPFAM" id="SSF52540">
    <property type="entry name" value="P-loop containing nucleoside triphosphate hydrolases"/>
    <property type="match status" value="2"/>
</dbReference>
<keyword evidence="6" id="KW-0067">ATP-binding</keyword>
<dbReference type="SMART" id="SM00487">
    <property type="entry name" value="DEXDc"/>
    <property type="match status" value="1"/>
</dbReference>
<evidence type="ECO:0000256" key="1">
    <source>
        <dbReference type="ARBA" id="ARBA00004123"/>
    </source>
</evidence>
<feature type="compositionally biased region" description="Low complexity" evidence="12">
    <location>
        <begin position="1685"/>
        <end position="1722"/>
    </location>
</feature>
<feature type="domain" description="Helicase C-terminal" evidence="14">
    <location>
        <begin position="1092"/>
        <end position="1237"/>
    </location>
</feature>
<dbReference type="SMART" id="SM00490">
    <property type="entry name" value="HELICc"/>
    <property type="match status" value="1"/>
</dbReference>
<dbReference type="InterPro" id="IPR002464">
    <property type="entry name" value="DNA/RNA_helicase_DEAH_CS"/>
</dbReference>
<evidence type="ECO:0000256" key="6">
    <source>
        <dbReference type="ARBA" id="ARBA00022840"/>
    </source>
</evidence>
<dbReference type="GO" id="GO:0009378">
    <property type="term" value="F:four-way junction helicase activity"/>
    <property type="evidence" value="ECO:0007669"/>
    <property type="project" value="TreeGrafter"/>
</dbReference>
<dbReference type="GO" id="GO:0005524">
    <property type="term" value="F:ATP binding"/>
    <property type="evidence" value="ECO:0007669"/>
    <property type="project" value="UniProtKB-KW"/>
</dbReference>
<keyword evidence="16" id="KW-1185">Reference proteome</keyword>
<dbReference type="FunFam" id="3.40.50.300:FF:001975">
    <property type="entry name" value="ATP-dependent DNA helicase"/>
    <property type="match status" value="1"/>
</dbReference>
<evidence type="ECO:0000256" key="10">
    <source>
        <dbReference type="ARBA" id="ARBA00034617"/>
    </source>
</evidence>
<feature type="domain" description="Helicase ATP-binding" evidence="13">
    <location>
        <begin position="881"/>
        <end position="1062"/>
    </location>
</feature>
<evidence type="ECO:0000259" key="14">
    <source>
        <dbReference type="PROSITE" id="PS51194"/>
    </source>
</evidence>
<feature type="compositionally biased region" description="Low complexity" evidence="12">
    <location>
        <begin position="124"/>
        <end position="136"/>
    </location>
</feature>
<evidence type="ECO:0000256" key="9">
    <source>
        <dbReference type="ARBA" id="ARBA00023242"/>
    </source>
</evidence>
<dbReference type="GO" id="GO:0043138">
    <property type="term" value="F:3'-5' DNA helicase activity"/>
    <property type="evidence" value="ECO:0007669"/>
    <property type="project" value="UniProtKB-EC"/>
</dbReference>
<dbReference type="Proteomes" id="UP000326757">
    <property type="component" value="Unassembled WGS sequence"/>
</dbReference>
<dbReference type="GO" id="GO:0006260">
    <property type="term" value="P:DNA replication"/>
    <property type="evidence" value="ECO:0007669"/>
    <property type="project" value="InterPro"/>
</dbReference>
<dbReference type="GO" id="GO:0005737">
    <property type="term" value="C:cytoplasm"/>
    <property type="evidence" value="ECO:0007669"/>
    <property type="project" value="TreeGrafter"/>
</dbReference>
<evidence type="ECO:0000313" key="16">
    <source>
        <dbReference type="Proteomes" id="UP000326757"/>
    </source>
</evidence>
<name>A0A5N6KGG0_MONLA</name>
<dbReference type="Gene3D" id="3.40.50.300">
    <property type="entry name" value="P-loop containing nucleotide triphosphate hydrolases"/>
    <property type="match status" value="2"/>
</dbReference>
<comment type="catalytic activity">
    <reaction evidence="10">
        <text>Couples ATP hydrolysis with the unwinding of duplex DNA by translocating in the 3'-5' direction.</text>
        <dbReference type="EC" id="5.6.2.4"/>
    </reaction>
</comment>
<feature type="compositionally biased region" description="Basic and acidic residues" evidence="12">
    <location>
        <begin position="1657"/>
        <end position="1667"/>
    </location>
</feature>
<dbReference type="InterPro" id="IPR027417">
    <property type="entry name" value="P-loop_NTPase"/>
</dbReference>
<evidence type="ECO:0000256" key="8">
    <source>
        <dbReference type="ARBA" id="ARBA00023235"/>
    </source>
</evidence>
<dbReference type="PANTHER" id="PTHR13710:SF153">
    <property type="entry name" value="RECQ-LIKE DNA HELICASE BLM"/>
    <property type="match status" value="1"/>
</dbReference>
<dbReference type="GO" id="GO:0003677">
    <property type="term" value="F:DNA binding"/>
    <property type="evidence" value="ECO:0007669"/>
    <property type="project" value="UniProtKB-KW"/>
</dbReference>
<feature type="region of interest" description="Disordered" evidence="12">
    <location>
        <begin position="684"/>
        <end position="712"/>
    </location>
</feature>
<dbReference type="InterPro" id="IPR018982">
    <property type="entry name" value="RQC_domain"/>
</dbReference>
<feature type="region of interest" description="Disordered" evidence="12">
    <location>
        <begin position="218"/>
        <end position="249"/>
    </location>
</feature>
<feature type="compositionally biased region" description="Polar residues" evidence="12">
    <location>
        <begin position="798"/>
        <end position="817"/>
    </location>
</feature>
<dbReference type="PROSITE" id="PS51194">
    <property type="entry name" value="HELICASE_CTER"/>
    <property type="match status" value="1"/>
</dbReference>
<dbReference type="PROSITE" id="PS00690">
    <property type="entry name" value="DEAH_ATP_HELICASE"/>
    <property type="match status" value="1"/>
</dbReference>
<dbReference type="InterPro" id="IPR011545">
    <property type="entry name" value="DEAD/DEAH_box_helicase_dom"/>
</dbReference>
<dbReference type="Gene3D" id="1.10.10.10">
    <property type="entry name" value="Winged helix-like DNA-binding domain superfamily/Winged helix DNA-binding domain"/>
    <property type="match status" value="1"/>
</dbReference>
<keyword evidence="3" id="KW-0547">Nucleotide-binding</keyword>
<dbReference type="GO" id="GO:0005694">
    <property type="term" value="C:chromosome"/>
    <property type="evidence" value="ECO:0007669"/>
    <property type="project" value="TreeGrafter"/>
</dbReference>
<dbReference type="CDD" id="cd18794">
    <property type="entry name" value="SF2_C_RecQ"/>
    <property type="match status" value="1"/>
</dbReference>
<dbReference type="PANTHER" id="PTHR13710">
    <property type="entry name" value="DNA HELICASE RECQ FAMILY MEMBER"/>
    <property type="match status" value="1"/>
</dbReference>
<dbReference type="Pfam" id="PF00271">
    <property type="entry name" value="Helicase_C"/>
    <property type="match status" value="1"/>
</dbReference>
<feature type="region of interest" description="Disordered" evidence="12">
    <location>
        <begin position="435"/>
        <end position="500"/>
    </location>
</feature>
<dbReference type="GO" id="GO:0016787">
    <property type="term" value="F:hydrolase activity"/>
    <property type="evidence" value="ECO:0007669"/>
    <property type="project" value="UniProtKB-KW"/>
</dbReference>
<evidence type="ECO:0000259" key="13">
    <source>
        <dbReference type="PROSITE" id="PS51192"/>
    </source>
</evidence>
<dbReference type="Pfam" id="PF09382">
    <property type="entry name" value="RQC"/>
    <property type="match status" value="1"/>
</dbReference>
<evidence type="ECO:0000256" key="3">
    <source>
        <dbReference type="ARBA" id="ARBA00022741"/>
    </source>
</evidence>
<feature type="region of interest" description="Disordered" evidence="12">
    <location>
        <begin position="1395"/>
        <end position="1470"/>
    </location>
</feature>
<evidence type="ECO:0000256" key="12">
    <source>
        <dbReference type="SAM" id="MobiDB-lite"/>
    </source>
</evidence>
<dbReference type="OrthoDB" id="10261556at2759"/>
<accession>A0A5N6KGG0</accession>
<feature type="compositionally biased region" description="Low complexity" evidence="12">
    <location>
        <begin position="818"/>
        <end position="833"/>
    </location>
</feature>
<dbReference type="EC" id="5.6.2.4" evidence="11"/>
<feature type="region of interest" description="Disordered" evidence="12">
    <location>
        <begin position="1645"/>
        <end position="1736"/>
    </location>
</feature>
<comment type="caution">
    <text evidence="15">The sequence shown here is derived from an EMBL/GenBank/DDBJ whole genome shotgun (WGS) entry which is preliminary data.</text>
</comment>
<feature type="compositionally biased region" description="Polar residues" evidence="12">
    <location>
        <begin position="112"/>
        <end position="123"/>
    </location>
</feature>
<dbReference type="SMART" id="SM00956">
    <property type="entry name" value="RQC"/>
    <property type="match status" value="1"/>
</dbReference>
<dbReference type="PROSITE" id="PS51192">
    <property type="entry name" value="HELICASE_ATP_BIND_1"/>
    <property type="match status" value="1"/>
</dbReference>
<keyword evidence="9" id="KW-0539">Nucleus</keyword>
<dbReference type="InterPro" id="IPR001650">
    <property type="entry name" value="Helicase_C-like"/>
</dbReference>
<keyword evidence="5" id="KW-0347">Helicase</keyword>
<dbReference type="NCBIfam" id="TIGR00614">
    <property type="entry name" value="recQ_fam"/>
    <property type="match status" value="1"/>
</dbReference>
<feature type="compositionally biased region" description="Acidic residues" evidence="12">
    <location>
        <begin position="1437"/>
        <end position="1448"/>
    </location>
</feature>
<dbReference type="Pfam" id="PF00270">
    <property type="entry name" value="DEAD"/>
    <property type="match status" value="1"/>
</dbReference>
<reference evidence="15 16" key="1">
    <citation type="submission" date="2019-06" db="EMBL/GenBank/DDBJ databases">
        <title>Genome Sequence of the Brown Rot Fungal Pathogen Monilinia laxa.</title>
        <authorList>
            <person name="De Miccolis Angelini R.M."/>
            <person name="Landi L."/>
            <person name="Abate D."/>
            <person name="Pollastro S."/>
            <person name="Romanazzi G."/>
            <person name="Faretra F."/>
        </authorList>
    </citation>
    <scope>NUCLEOTIDE SEQUENCE [LARGE SCALE GENOMIC DNA]</scope>
    <source>
        <strain evidence="15 16">Mlax316</strain>
    </source>
</reference>
<keyword evidence="4" id="KW-0378">Hydrolase</keyword>
<comment type="subcellular location">
    <subcellularLocation>
        <location evidence="1">Nucleus</location>
    </subcellularLocation>
</comment>
<evidence type="ECO:0000256" key="5">
    <source>
        <dbReference type="ARBA" id="ARBA00022806"/>
    </source>
</evidence>
<evidence type="ECO:0000256" key="7">
    <source>
        <dbReference type="ARBA" id="ARBA00023125"/>
    </source>
</evidence>
<keyword evidence="7" id="KW-0238">DNA-binding</keyword>
<dbReference type="GO" id="GO:0005634">
    <property type="term" value="C:nucleus"/>
    <property type="evidence" value="ECO:0007669"/>
    <property type="project" value="UniProtKB-SubCell"/>
</dbReference>
<organism evidence="15 16">
    <name type="scientific">Monilinia laxa</name>
    <name type="common">Brown rot fungus</name>
    <name type="synonym">Sclerotinia laxa</name>
    <dbReference type="NCBI Taxonomy" id="61186"/>
    <lineage>
        <taxon>Eukaryota</taxon>
        <taxon>Fungi</taxon>
        <taxon>Dikarya</taxon>
        <taxon>Ascomycota</taxon>
        <taxon>Pezizomycotina</taxon>
        <taxon>Leotiomycetes</taxon>
        <taxon>Helotiales</taxon>
        <taxon>Sclerotiniaceae</taxon>
        <taxon>Monilinia</taxon>
    </lineage>
</organism>
<dbReference type="EMBL" id="VIGI01000003">
    <property type="protein sequence ID" value="KAB8302359.1"/>
    <property type="molecule type" value="Genomic_DNA"/>
</dbReference>
<dbReference type="InterPro" id="IPR036388">
    <property type="entry name" value="WH-like_DNA-bd_sf"/>
</dbReference>
<evidence type="ECO:0000313" key="15">
    <source>
        <dbReference type="EMBL" id="KAB8302359.1"/>
    </source>
</evidence>
<feature type="compositionally biased region" description="Polar residues" evidence="12">
    <location>
        <begin position="1409"/>
        <end position="1426"/>
    </location>
</feature>
<dbReference type="Pfam" id="PF16124">
    <property type="entry name" value="RecQ_Zn_bind"/>
    <property type="match status" value="1"/>
</dbReference>
<feature type="compositionally biased region" description="Polar residues" evidence="12">
    <location>
        <begin position="455"/>
        <end position="500"/>
    </location>
</feature>
<comment type="similarity">
    <text evidence="2">Belongs to the helicase family. RecQ subfamily.</text>
</comment>
<proteinExistence type="inferred from homology"/>
<feature type="compositionally biased region" description="Polar residues" evidence="12">
    <location>
        <begin position="137"/>
        <end position="151"/>
    </location>
</feature>
<dbReference type="InterPro" id="IPR032284">
    <property type="entry name" value="RecQ_Zn-bd"/>
</dbReference>
<dbReference type="FunFam" id="3.40.50.300:FF:000537">
    <property type="entry name" value="Bloom syndrome RecQ-like helicase"/>
    <property type="match status" value="1"/>
</dbReference>
<dbReference type="GO" id="GO:0000724">
    <property type="term" value="P:double-strand break repair via homologous recombination"/>
    <property type="evidence" value="ECO:0007669"/>
    <property type="project" value="TreeGrafter"/>
</dbReference>
<feature type="region of interest" description="Disordered" evidence="12">
    <location>
        <begin position="73"/>
        <end position="176"/>
    </location>
</feature>
<protein>
    <recommendedName>
        <fullName evidence="11">DNA 3'-5' helicase</fullName>
        <ecNumber evidence="11">5.6.2.4</ecNumber>
    </recommendedName>
</protein>
<dbReference type="CDD" id="cd17920">
    <property type="entry name" value="DEXHc_RecQ"/>
    <property type="match status" value="1"/>
</dbReference>
<evidence type="ECO:0000256" key="4">
    <source>
        <dbReference type="ARBA" id="ARBA00022801"/>
    </source>
</evidence>
<feature type="compositionally biased region" description="Polar residues" evidence="12">
    <location>
        <begin position="435"/>
        <end position="445"/>
    </location>
</feature>
<dbReference type="InterPro" id="IPR014001">
    <property type="entry name" value="Helicase_ATP-bd"/>
</dbReference>
<dbReference type="InterPro" id="IPR004589">
    <property type="entry name" value="DNA_helicase_ATP-dep_RecQ"/>
</dbReference>
<feature type="region of interest" description="Disordered" evidence="12">
    <location>
        <begin position="798"/>
        <end position="842"/>
    </location>
</feature>
<gene>
    <name evidence="15" type="ORF">EYC80_005788</name>
</gene>
<sequence>MTRHNLQSHISWLIQNKVTTPSVFCSAFATSANKIELGLRNSDDSEKDITAHEIRNIQLAPIRNRRVEKISNVVASSRPPRPHPLTQSEPVPGDESVDLEMGKLTSARKTTRPSLISHNLQLGSPSSTASSSLTRSYNLQCNENGTPSRPVSTREPRRLTPRPTPRPAPLPKTRVDFENVESVDLTGDDLAGVPPVHSSSTVEAFEDRSIVLWTEGSASRQEPLARGKKRKSEEISIAKSPRKSKKVPIHATEVQDEPDDSFVDIDDFEIPGPSFRDVLPDSQRTIVPRRTMEEYPESDFLEEADMIREMVPQVRHAKTNSGSQQNSEDIIMDRRSIPRTFPAPKIDSMNRITPRSVRHMSPVQVRASPVLKSREKRATKTPSPLKCQIPKKEILDSDDEGILSDFEARVSCSPCPPSIKVSKVIRSTPDMYAISTNQKYENDQVTPAKKRFTSPLKSISQNASFRQENEPSPFQRDSPTKHMASQTLPQRGSSQASTISLGSEEKRVVGLYMKNPSALVPFSNHLENLLTQNNEALQVYLEDGEHPPEDMISERKAMLDQKKCLKALADSLHGLQDLASNTTAALQRVMALLEEDIEDDEAEAQSHVLARELSEKKKECWRLLDASGAINYGFGAIQSSKTPMSTHDSSANASGQVVFQTQIPPLKSQSSGVATSFRQDYAASGLQSPRFSREKEPRYAPPSPVRHASPLPSMLAGDISRPDIFMKQPNFYGQPSPADYGADEEFFNDLLEDERQIMEEACAAGKNSDERVEEAEEDYGGFDDDDEAMIDFAQQVEQSNFRPPTTKSSFNTSLQDASRTSSKTSKRSSSNSNDTKNMYSTVDPSHADSRLYRYSWSSDVKRALKDRFRLTGFRQNQLEAINATLSGRDVFILMPTGGGKSLCYQLPAVVSSGKTKGVTIVISPLLALMHDQVDHLKKLRIQAYLFNSETSKEVKQELLSALDQPCPDHYIQLLYVTPEMITNSKALESKFDSLHAKGRLARIVIDEAHCVSQWGHDFRPDYKTLHTLRDRYPSVPFIALTATATERVKKDVIHNLGMQDCEQLKQSFNRPNIYYEVRRKTGKGATAAMFREITTLLTTDYKNQSGIIYCISRKNCEDVATQLREQRIKAHHFHAHMTPEEKKDVQHQWQIGNIQVVVATIAFGMGIDKQDVRFVIHYCLPKTLEGYYQETGRAGRDGKPAACFLYYGFQDTQIYKFMIDKGDGDRDVKNEQRQMLDSMVRFCENRIDCRRAQLLQYFGETFKKEECGNCDTCNSNNTYEERDFSSEARKVISLVSKVDGNFAIGHFSAILEGKALAKIKAEGHDELDEFGSLKSIGKTEIERLIEKLIQFGGLQFRAVKNRGGFHNDFVFLGSRYKQYMSRNLKLLLQIKVTNSPHPASGKTTKSRANKQTQPSSTLLTSPITQTRRSKKGKERFVEEDIDVSDEEFNPSTYPQHDALATPDGVETSDDDAFEPVRVRGRSMRGGRQADYLGSPIRADYEMENLNEPHKIVVDEFVEKAKTLEESTRNNNGHRKPYFTELEFRQMAIHWTISIAEMSRIPGINKENVRLYGTRFFKLLDAMKLRYKEMMDPNFKSDKNHLIVNLVSEDDDSGMEAEYGDQLEEPSPYFPASEVQKFNERMELAAQVPRTQPTGVDLPKKSYRKDNNGYKSKPRGGYSNYRRKSGGSTSSKAGSSSGVTKKRATAGSRKTSTGSKGSSSMARFGRSGGSGINPMPT</sequence>